<dbReference type="Gene3D" id="1.10.30.50">
    <property type="match status" value="1"/>
</dbReference>
<dbReference type="Pfam" id="PF14279">
    <property type="entry name" value="HNH_5"/>
    <property type="match status" value="1"/>
</dbReference>
<dbReference type="InterPro" id="IPR052892">
    <property type="entry name" value="NA-targeting_endonuclease"/>
</dbReference>
<keyword evidence="2" id="KW-0255">Endonuclease</keyword>
<dbReference type="Proteomes" id="UP000317046">
    <property type="component" value="Unassembled WGS sequence"/>
</dbReference>
<dbReference type="RefSeq" id="WP_034633872.1">
    <property type="nucleotide sequence ID" value="NZ_BJLR01000029.1"/>
</dbReference>
<protein>
    <submittedName>
        <fullName evidence="2">HNH endonuclease</fullName>
    </submittedName>
</protein>
<proteinExistence type="predicted"/>
<evidence type="ECO:0000313" key="2">
    <source>
        <dbReference type="EMBL" id="GEA89084.1"/>
    </source>
</evidence>
<comment type="caution">
    <text evidence="2">The sequence shown here is derived from an EMBL/GenBank/DDBJ whole genome shotgun (WGS) entry which is preliminary data.</text>
</comment>
<dbReference type="CDD" id="cd00085">
    <property type="entry name" value="HNHc"/>
    <property type="match status" value="1"/>
</dbReference>
<feature type="domain" description="HNH nuclease" evidence="1">
    <location>
        <begin position="71"/>
        <end position="120"/>
    </location>
</feature>
<keyword evidence="2" id="KW-0540">Nuclease</keyword>
<accession>A0A4Y3L056</accession>
<keyword evidence="2" id="KW-0378">Hydrolase</keyword>
<reference evidence="2" key="1">
    <citation type="submission" date="2019-06" db="EMBL/GenBank/DDBJ databases">
        <title>Whole genome shotgun sequence of Cellulomonas cellasea NBRC 3753.</title>
        <authorList>
            <person name="Hosoyama A."/>
            <person name="Uohara A."/>
            <person name="Ohji S."/>
            <person name="Ichikawa N."/>
        </authorList>
    </citation>
    <scope>NUCLEOTIDE SEQUENCE [LARGE SCALE GENOMIC DNA]</scope>
    <source>
        <strain evidence="2">NBRC 3753</strain>
    </source>
</reference>
<dbReference type="InterPro" id="IPR003615">
    <property type="entry name" value="HNH_nuc"/>
</dbReference>
<dbReference type="SMART" id="SM00507">
    <property type="entry name" value="HNHc"/>
    <property type="match status" value="1"/>
</dbReference>
<dbReference type="AlphaFoldDB" id="A0A4Y3L056"/>
<evidence type="ECO:0000313" key="3">
    <source>
        <dbReference type="Proteomes" id="UP000317046"/>
    </source>
</evidence>
<dbReference type="PANTHER" id="PTHR33877">
    <property type="entry name" value="SLL1193 PROTEIN"/>
    <property type="match status" value="1"/>
</dbReference>
<dbReference type="InterPro" id="IPR029471">
    <property type="entry name" value="HNH_5"/>
</dbReference>
<dbReference type="PANTHER" id="PTHR33877:SF2">
    <property type="entry name" value="OS07G0170200 PROTEIN"/>
    <property type="match status" value="1"/>
</dbReference>
<gene>
    <name evidence="2" type="ORF">CCE01nite_30330</name>
</gene>
<dbReference type="EMBL" id="BJLR01000029">
    <property type="protein sequence ID" value="GEA89084.1"/>
    <property type="molecule type" value="Genomic_DNA"/>
</dbReference>
<dbReference type="GO" id="GO:0004519">
    <property type="term" value="F:endonuclease activity"/>
    <property type="evidence" value="ECO:0007669"/>
    <property type="project" value="UniProtKB-KW"/>
</dbReference>
<organism evidence="2 3">
    <name type="scientific">Cellulomonas cellasea</name>
    <dbReference type="NCBI Taxonomy" id="43670"/>
    <lineage>
        <taxon>Bacteria</taxon>
        <taxon>Bacillati</taxon>
        <taxon>Actinomycetota</taxon>
        <taxon>Actinomycetes</taxon>
        <taxon>Micrococcales</taxon>
        <taxon>Cellulomonadaceae</taxon>
        <taxon>Cellulomonas</taxon>
    </lineage>
</organism>
<name>A0A4Y3L056_9CELL</name>
<keyword evidence="3" id="KW-1185">Reference proteome</keyword>
<sequence length="154" mass="16791">MSTRSVQVLNAGYEPLHHVSLQHAITMLARGVAIVEEFVEGATFGPHPLPTKVRLLRYVAMGWLQRRAEACTKAGVRARDRHRCAYCGGRADTVDHVVPASRGGALTWLNTVAACRACNNAKADRTPAEWGRPLLVTPYVPERVVALRPAFAPA</sequence>
<evidence type="ECO:0000259" key="1">
    <source>
        <dbReference type="SMART" id="SM00507"/>
    </source>
</evidence>